<gene>
    <name evidence="1" type="ORF">CITCOLO1_LOCUS20639</name>
</gene>
<organism evidence="1 2">
    <name type="scientific">Citrullus colocynthis</name>
    <name type="common">colocynth</name>
    <dbReference type="NCBI Taxonomy" id="252529"/>
    <lineage>
        <taxon>Eukaryota</taxon>
        <taxon>Viridiplantae</taxon>
        <taxon>Streptophyta</taxon>
        <taxon>Embryophyta</taxon>
        <taxon>Tracheophyta</taxon>
        <taxon>Spermatophyta</taxon>
        <taxon>Magnoliopsida</taxon>
        <taxon>eudicotyledons</taxon>
        <taxon>Gunneridae</taxon>
        <taxon>Pentapetalae</taxon>
        <taxon>rosids</taxon>
        <taxon>fabids</taxon>
        <taxon>Cucurbitales</taxon>
        <taxon>Cucurbitaceae</taxon>
        <taxon>Benincaseae</taxon>
        <taxon>Citrullus</taxon>
    </lineage>
</organism>
<evidence type="ECO:0000313" key="1">
    <source>
        <dbReference type="EMBL" id="CAK9328233.1"/>
    </source>
</evidence>
<keyword evidence="2" id="KW-1185">Reference proteome</keyword>
<evidence type="ECO:0000313" key="2">
    <source>
        <dbReference type="Proteomes" id="UP001642487"/>
    </source>
</evidence>
<proteinExistence type="predicted"/>
<evidence type="ECO:0008006" key="3">
    <source>
        <dbReference type="Google" id="ProtNLM"/>
    </source>
</evidence>
<protein>
    <recommendedName>
        <fullName evidence="3">RNase H type-1 domain-containing protein</fullName>
    </recommendedName>
</protein>
<accession>A0ABP0Z640</accession>
<reference evidence="1 2" key="1">
    <citation type="submission" date="2024-03" db="EMBL/GenBank/DDBJ databases">
        <authorList>
            <person name="Gkanogiannis A."/>
            <person name="Becerra Lopez-Lavalle L."/>
        </authorList>
    </citation>
    <scope>NUCLEOTIDE SEQUENCE [LARGE SCALE GENOMIC DNA]</scope>
</reference>
<sequence length="101" mass="11152">MNLINAINHITLDLSELLSFVEEIGSLAASAHVVSFRWCMWSTNGLAHRLARAAMWSGDWKEFFVFISSSSSEEVVRISCFIPNSLLGLFFEEEGCGCGCG</sequence>
<dbReference type="EMBL" id="OZ021742">
    <property type="protein sequence ID" value="CAK9328233.1"/>
    <property type="molecule type" value="Genomic_DNA"/>
</dbReference>
<dbReference type="Proteomes" id="UP001642487">
    <property type="component" value="Chromosome 8"/>
</dbReference>
<name>A0ABP0Z640_9ROSI</name>